<name>A0A9X4JVH0_9FIRM</name>
<dbReference type="AlphaFoldDB" id="A0A9X4JVH0"/>
<dbReference type="RefSeq" id="WP_277442612.1">
    <property type="nucleotide sequence ID" value="NZ_JAKOAV010000004.1"/>
</dbReference>
<dbReference type="PANTHER" id="PTHR37694:SF1">
    <property type="entry name" value="SLR8022 PROTEIN"/>
    <property type="match status" value="1"/>
</dbReference>
<dbReference type="SUPFAM" id="SSF51182">
    <property type="entry name" value="RmlC-like cupins"/>
    <property type="match status" value="1"/>
</dbReference>
<sequence>MKLVRLENIATFITPKGITAKKILENKSFVIMNILLKSGEVLEKHEASVDIFFYVMKGKGIIQIGNEEEYIGATDIVFSPKGTPHGLKTLPGEELQVLVVKNPISG</sequence>
<dbReference type="EMBL" id="JAKOAV010000004">
    <property type="protein sequence ID" value="MDF9407377.1"/>
    <property type="molecule type" value="Genomic_DNA"/>
</dbReference>
<evidence type="ECO:0000313" key="2">
    <source>
        <dbReference type="EMBL" id="MDF9407377.1"/>
    </source>
</evidence>
<dbReference type="InterPro" id="IPR014710">
    <property type="entry name" value="RmlC-like_jellyroll"/>
</dbReference>
<evidence type="ECO:0000313" key="3">
    <source>
        <dbReference type="Proteomes" id="UP001154312"/>
    </source>
</evidence>
<evidence type="ECO:0000259" key="1">
    <source>
        <dbReference type="Pfam" id="PF07883"/>
    </source>
</evidence>
<reference evidence="2" key="1">
    <citation type="submission" date="2022-02" db="EMBL/GenBank/DDBJ databases">
        <authorList>
            <person name="Leng L."/>
        </authorList>
    </citation>
    <scope>NUCLEOTIDE SEQUENCE</scope>
    <source>
        <strain evidence="2">JI</strain>
    </source>
</reference>
<dbReference type="Gene3D" id="2.60.120.10">
    <property type="entry name" value="Jelly Rolls"/>
    <property type="match status" value="1"/>
</dbReference>
<dbReference type="Pfam" id="PF07883">
    <property type="entry name" value="Cupin_2"/>
    <property type="match status" value="1"/>
</dbReference>
<dbReference type="Proteomes" id="UP001154312">
    <property type="component" value="Unassembled WGS sequence"/>
</dbReference>
<feature type="domain" description="Cupin type-2" evidence="1">
    <location>
        <begin position="40"/>
        <end position="100"/>
    </location>
</feature>
<protein>
    <submittedName>
        <fullName evidence="2">Cupin domain-containing protein</fullName>
    </submittedName>
</protein>
<dbReference type="InterPro" id="IPR011051">
    <property type="entry name" value="RmlC_Cupin_sf"/>
</dbReference>
<keyword evidence="3" id="KW-1185">Reference proteome</keyword>
<dbReference type="PANTHER" id="PTHR37694">
    <property type="entry name" value="SLR8022 PROTEIN"/>
    <property type="match status" value="1"/>
</dbReference>
<comment type="caution">
    <text evidence="2">The sequence shown here is derived from an EMBL/GenBank/DDBJ whole genome shotgun (WGS) entry which is preliminary data.</text>
</comment>
<proteinExistence type="predicted"/>
<dbReference type="InterPro" id="IPR013096">
    <property type="entry name" value="Cupin_2"/>
</dbReference>
<accession>A0A9X4JVH0</accession>
<gene>
    <name evidence="2" type="ORF">L7E55_03220</name>
</gene>
<organism evidence="2 3">
    <name type="scientific">Pelotomaculum isophthalicicum JI</name>
    <dbReference type="NCBI Taxonomy" id="947010"/>
    <lineage>
        <taxon>Bacteria</taxon>
        <taxon>Bacillati</taxon>
        <taxon>Bacillota</taxon>
        <taxon>Clostridia</taxon>
        <taxon>Eubacteriales</taxon>
        <taxon>Desulfotomaculaceae</taxon>
        <taxon>Pelotomaculum</taxon>
    </lineage>
</organism>